<reference evidence="3" key="2">
    <citation type="journal article" date="2008" name="Nucleic Acids Res.">
        <title>The rice annotation project database (RAP-DB): 2008 update.</title>
        <authorList>
            <consortium name="The rice annotation project (RAP)"/>
        </authorList>
    </citation>
    <scope>GENOME REANNOTATION</scope>
    <source>
        <strain evidence="3">cv. Nipponbare</strain>
    </source>
</reference>
<evidence type="ECO:0000313" key="2">
    <source>
        <dbReference type="EMBL" id="BAC84083.1"/>
    </source>
</evidence>
<protein>
    <submittedName>
        <fullName evidence="2">Uncharacterized protein</fullName>
    </submittedName>
</protein>
<proteinExistence type="predicted"/>
<keyword evidence="1" id="KW-0472">Membrane</keyword>
<gene>
    <name evidence="2" type="primary">P0673E01.19</name>
</gene>
<accession>A0A0P0X5B3</accession>
<dbReference type="EMBL" id="AP005200">
    <property type="protein sequence ID" value="BAC84083.1"/>
    <property type="molecule type" value="Genomic_DNA"/>
</dbReference>
<organism evidence="2 3">
    <name type="scientific">Oryza sativa subsp. japonica</name>
    <name type="common">Rice</name>
    <dbReference type="NCBI Taxonomy" id="39947"/>
    <lineage>
        <taxon>Eukaryota</taxon>
        <taxon>Viridiplantae</taxon>
        <taxon>Streptophyta</taxon>
        <taxon>Embryophyta</taxon>
        <taxon>Tracheophyta</taxon>
        <taxon>Spermatophyta</taxon>
        <taxon>Magnoliopsida</taxon>
        <taxon>Liliopsida</taxon>
        <taxon>Poales</taxon>
        <taxon>Poaceae</taxon>
        <taxon>BOP clade</taxon>
        <taxon>Oryzoideae</taxon>
        <taxon>Oryzeae</taxon>
        <taxon>Oryzinae</taxon>
        <taxon>Oryza</taxon>
        <taxon>Oryza sativa</taxon>
    </lineage>
</organism>
<sequence length="110" mass="12115">MDHPHMPFSLSPLFWAPPVGAAEMTSTASILAMGAALHAALLLRRRRLGDSSARPRITCHCGTLLTGGGSSDRPPPLWIRCCNPLLFCVIHLFFTFPDAMSKWIGVRFLR</sequence>
<reference evidence="3" key="1">
    <citation type="journal article" date="2005" name="Nature">
        <title>The map-based sequence of the rice genome.</title>
        <authorList>
            <consortium name="International rice genome sequencing project (IRGSP)"/>
            <person name="Matsumoto T."/>
            <person name="Wu J."/>
            <person name="Kanamori H."/>
            <person name="Katayose Y."/>
            <person name="Fujisawa M."/>
            <person name="Namiki N."/>
            <person name="Mizuno H."/>
            <person name="Yamamoto K."/>
            <person name="Antonio B.A."/>
            <person name="Baba T."/>
            <person name="Sakata K."/>
            <person name="Nagamura Y."/>
            <person name="Aoki H."/>
            <person name="Arikawa K."/>
            <person name="Arita K."/>
            <person name="Bito T."/>
            <person name="Chiden Y."/>
            <person name="Fujitsuka N."/>
            <person name="Fukunaka R."/>
            <person name="Hamada M."/>
            <person name="Harada C."/>
            <person name="Hayashi A."/>
            <person name="Hijishita S."/>
            <person name="Honda M."/>
            <person name="Hosokawa S."/>
            <person name="Ichikawa Y."/>
            <person name="Idonuma A."/>
            <person name="Iijima M."/>
            <person name="Ikeda M."/>
            <person name="Ikeno M."/>
            <person name="Ito K."/>
            <person name="Ito S."/>
            <person name="Ito T."/>
            <person name="Ito Y."/>
            <person name="Ito Y."/>
            <person name="Iwabuchi A."/>
            <person name="Kamiya K."/>
            <person name="Karasawa W."/>
            <person name="Kurita K."/>
            <person name="Katagiri S."/>
            <person name="Kikuta A."/>
            <person name="Kobayashi H."/>
            <person name="Kobayashi N."/>
            <person name="Machita K."/>
            <person name="Maehara T."/>
            <person name="Masukawa M."/>
            <person name="Mizubayashi T."/>
            <person name="Mukai Y."/>
            <person name="Nagasaki H."/>
            <person name="Nagata Y."/>
            <person name="Naito S."/>
            <person name="Nakashima M."/>
            <person name="Nakama Y."/>
            <person name="Nakamichi Y."/>
            <person name="Nakamura M."/>
            <person name="Meguro A."/>
            <person name="Negishi M."/>
            <person name="Ohta I."/>
            <person name="Ohta T."/>
            <person name="Okamoto M."/>
            <person name="Ono N."/>
            <person name="Saji S."/>
            <person name="Sakaguchi M."/>
            <person name="Sakai K."/>
            <person name="Shibata M."/>
            <person name="Shimokawa T."/>
            <person name="Song J."/>
            <person name="Takazaki Y."/>
            <person name="Terasawa K."/>
            <person name="Tsugane M."/>
            <person name="Tsuji K."/>
            <person name="Ueda S."/>
            <person name="Waki K."/>
            <person name="Yamagata H."/>
            <person name="Yamamoto M."/>
            <person name="Yamamoto S."/>
            <person name="Yamane H."/>
            <person name="Yoshiki S."/>
            <person name="Yoshihara R."/>
            <person name="Yukawa K."/>
            <person name="Zhong H."/>
            <person name="Yano M."/>
            <person name="Yuan Q."/>
            <person name="Ouyang S."/>
            <person name="Liu J."/>
            <person name="Jones K.M."/>
            <person name="Gansberger K."/>
            <person name="Moffat K."/>
            <person name="Hill J."/>
            <person name="Bera J."/>
            <person name="Fadrosh D."/>
            <person name="Jin S."/>
            <person name="Johri S."/>
            <person name="Kim M."/>
            <person name="Overton L."/>
            <person name="Reardon M."/>
            <person name="Tsitrin T."/>
            <person name="Vuong H."/>
            <person name="Weaver B."/>
            <person name="Ciecko A."/>
            <person name="Tallon L."/>
            <person name="Jackson J."/>
            <person name="Pai G."/>
            <person name="Aken S.V."/>
            <person name="Utterback T."/>
            <person name="Reidmuller S."/>
            <person name="Feldblyum T."/>
            <person name="Hsiao J."/>
            <person name="Zismann V."/>
            <person name="Iobst S."/>
            <person name="de Vazeille A.R."/>
            <person name="Buell C.R."/>
            <person name="Ying K."/>
            <person name="Li Y."/>
            <person name="Lu T."/>
            <person name="Huang Y."/>
            <person name="Zhao Q."/>
            <person name="Feng Q."/>
            <person name="Zhang L."/>
            <person name="Zhu J."/>
            <person name="Weng Q."/>
            <person name="Mu J."/>
            <person name="Lu Y."/>
            <person name="Fan D."/>
            <person name="Liu Y."/>
            <person name="Guan J."/>
            <person name="Zhang Y."/>
            <person name="Yu S."/>
            <person name="Liu X."/>
            <person name="Zhang Y."/>
            <person name="Hong G."/>
            <person name="Han B."/>
            <person name="Choisne N."/>
            <person name="Demange N."/>
            <person name="Orjeda G."/>
            <person name="Samain S."/>
            <person name="Cattolico L."/>
            <person name="Pelletier E."/>
            <person name="Couloux A."/>
            <person name="Segurens B."/>
            <person name="Wincker P."/>
            <person name="D'Hont A."/>
            <person name="Scarpelli C."/>
            <person name="Weissenbach J."/>
            <person name="Salanoubat M."/>
            <person name="Quetier F."/>
            <person name="Yu Y."/>
            <person name="Kim H.R."/>
            <person name="Rambo T."/>
            <person name="Currie J."/>
            <person name="Collura K."/>
            <person name="Luo M."/>
            <person name="Yang T."/>
            <person name="Ammiraju J.S.S."/>
            <person name="Engler F."/>
            <person name="Soderlund C."/>
            <person name="Wing R.A."/>
            <person name="Palmer L.E."/>
            <person name="de la Bastide M."/>
            <person name="Spiegel L."/>
            <person name="Nascimento L."/>
            <person name="Zutavern T."/>
            <person name="O'Shaughnessy A."/>
            <person name="Dike S."/>
            <person name="Dedhia N."/>
            <person name="Preston R."/>
            <person name="Balija V."/>
            <person name="McCombie W.R."/>
            <person name="Chow T."/>
            <person name="Chen H."/>
            <person name="Chung M."/>
            <person name="Chen C."/>
            <person name="Shaw J."/>
            <person name="Wu H."/>
            <person name="Hsiao K."/>
            <person name="Chao Y."/>
            <person name="Chu M."/>
            <person name="Cheng C."/>
            <person name="Hour A."/>
            <person name="Lee P."/>
            <person name="Lin S."/>
            <person name="Lin Y."/>
            <person name="Liou J."/>
            <person name="Liu S."/>
            <person name="Hsing Y."/>
            <person name="Raghuvanshi S."/>
            <person name="Mohanty A."/>
            <person name="Bharti A.K."/>
            <person name="Gaur A."/>
            <person name="Gupta V."/>
            <person name="Kumar D."/>
            <person name="Ravi V."/>
            <person name="Vij S."/>
            <person name="Kapur A."/>
            <person name="Khurana P."/>
            <person name="Khurana P."/>
            <person name="Khurana J.P."/>
            <person name="Tyagi A.K."/>
            <person name="Gaikwad K."/>
            <person name="Singh A."/>
            <person name="Dalal V."/>
            <person name="Srivastava S."/>
            <person name="Dixit A."/>
            <person name="Pal A.K."/>
            <person name="Ghazi I.A."/>
            <person name="Yadav M."/>
            <person name="Pandit A."/>
            <person name="Bhargava A."/>
            <person name="Sureshbabu K."/>
            <person name="Batra K."/>
            <person name="Sharma T.R."/>
            <person name="Mohapatra T."/>
            <person name="Singh N.K."/>
            <person name="Messing J."/>
            <person name="Nelson A.B."/>
            <person name="Fuks G."/>
            <person name="Kavchok S."/>
            <person name="Keizer G."/>
            <person name="Linton E."/>
            <person name="Llaca V."/>
            <person name="Song R."/>
            <person name="Tanyolac B."/>
            <person name="Young S."/>
            <person name="Ho-Il K."/>
            <person name="Hahn J.H."/>
            <person name="Sangsakoo G."/>
            <person name="Vanavichit A."/>
            <person name="de Mattos Luiz.A.T."/>
            <person name="Zimmer P.D."/>
            <person name="Malone G."/>
            <person name="Dellagostin O."/>
            <person name="de Oliveira A.C."/>
            <person name="Bevan M."/>
            <person name="Bancroft I."/>
            <person name="Minx P."/>
            <person name="Cordum H."/>
            <person name="Wilson R."/>
            <person name="Cheng Z."/>
            <person name="Jin W."/>
            <person name="Jiang J."/>
            <person name="Leong S.A."/>
            <person name="Iwama H."/>
            <person name="Gojobori T."/>
            <person name="Itoh T."/>
            <person name="Niimura Y."/>
            <person name="Fujii Y."/>
            <person name="Habara T."/>
            <person name="Sakai H."/>
            <person name="Sato Y."/>
            <person name="Wilson G."/>
            <person name="Kumar K."/>
            <person name="McCouch S."/>
            <person name="Juretic N."/>
            <person name="Hoen D."/>
            <person name="Wright S."/>
            <person name="Bruskiewich R."/>
            <person name="Bureau T."/>
            <person name="Miyao A."/>
            <person name="Hirochika H."/>
            <person name="Nishikawa T."/>
            <person name="Kadowaki K."/>
            <person name="Sugiura M."/>
            <person name="Burr B."/>
            <person name="Sasaki T."/>
        </authorList>
    </citation>
    <scope>NUCLEOTIDE SEQUENCE [LARGE SCALE GENOMIC DNA]</scope>
    <source>
        <strain evidence="3">cv. Nipponbare</strain>
    </source>
</reference>
<dbReference type="Proteomes" id="UP000000763">
    <property type="component" value="Chromosome 7"/>
</dbReference>
<keyword evidence="1" id="KW-1133">Transmembrane helix</keyword>
<evidence type="ECO:0000313" key="3">
    <source>
        <dbReference type="Proteomes" id="UP000000763"/>
    </source>
</evidence>
<feature type="transmembrane region" description="Helical" evidence="1">
    <location>
        <begin position="20"/>
        <end position="43"/>
    </location>
</feature>
<keyword evidence="1" id="KW-0812">Transmembrane</keyword>
<dbReference type="AlphaFoldDB" id="A0A0P0X5B3"/>
<evidence type="ECO:0000256" key="1">
    <source>
        <dbReference type="SAM" id="Phobius"/>
    </source>
</evidence>
<name>A0A0P0X5B3_ORYSJ</name>